<dbReference type="PANTHER" id="PTHR42827">
    <property type="entry name" value="IRON-SULFUR CLUSTER-BINDING PROTEIN-RELATED"/>
    <property type="match status" value="1"/>
</dbReference>
<dbReference type="SUPFAM" id="SSF54862">
    <property type="entry name" value="4Fe-4S ferredoxins"/>
    <property type="match status" value="1"/>
</dbReference>
<dbReference type="RefSeq" id="WP_114002222.1">
    <property type="nucleotide sequence ID" value="NZ_PSQG01000012.1"/>
</dbReference>
<evidence type="ECO:0000256" key="2">
    <source>
        <dbReference type="ARBA" id="ARBA00023004"/>
    </source>
</evidence>
<dbReference type="GO" id="GO:0046872">
    <property type="term" value="F:metal ion binding"/>
    <property type="evidence" value="ECO:0007669"/>
    <property type="project" value="UniProtKB-KW"/>
</dbReference>
<keyword evidence="3" id="KW-0411">Iron-sulfur</keyword>
<dbReference type="GO" id="GO:0051536">
    <property type="term" value="F:iron-sulfur cluster binding"/>
    <property type="evidence" value="ECO:0007669"/>
    <property type="project" value="UniProtKB-KW"/>
</dbReference>
<dbReference type="EMBL" id="PSQG01000012">
    <property type="protein sequence ID" value="RCH43708.1"/>
    <property type="molecule type" value="Genomic_DNA"/>
</dbReference>
<evidence type="ECO:0000256" key="3">
    <source>
        <dbReference type="ARBA" id="ARBA00023014"/>
    </source>
</evidence>
<keyword evidence="1" id="KW-0479">Metal-binding</keyword>
<dbReference type="PROSITE" id="PS51379">
    <property type="entry name" value="4FE4S_FER_2"/>
    <property type="match status" value="1"/>
</dbReference>
<accession>A0A367FZM0</accession>
<dbReference type="PROSITE" id="PS00198">
    <property type="entry name" value="4FE4S_FER_1"/>
    <property type="match status" value="1"/>
</dbReference>
<protein>
    <submittedName>
        <fullName evidence="5">Epoxyqueuosine reductase</fullName>
    </submittedName>
</protein>
<reference evidence="5 6" key="1">
    <citation type="submission" date="2018-02" db="EMBL/GenBank/DDBJ databases">
        <title>Complete genome sequencing of Faecalibacterium prausnitzii strains isolated from the human gut.</title>
        <authorList>
            <person name="Fitzgerald B.C."/>
            <person name="Shkoporov A.N."/>
            <person name="Ross P.R."/>
            <person name="Hill C."/>
        </authorList>
    </citation>
    <scope>NUCLEOTIDE SEQUENCE [LARGE SCALE GENOMIC DNA]</scope>
    <source>
        <strain evidence="5 6">APC942/31-1</strain>
    </source>
</reference>
<dbReference type="Proteomes" id="UP000253208">
    <property type="component" value="Unassembled WGS sequence"/>
</dbReference>
<name>A0A367FZM0_9FIRM</name>
<evidence type="ECO:0000259" key="4">
    <source>
        <dbReference type="PROSITE" id="PS51379"/>
    </source>
</evidence>
<dbReference type="InterPro" id="IPR017900">
    <property type="entry name" value="4Fe4S_Fe_S_CS"/>
</dbReference>
<feature type="domain" description="4Fe-4S ferredoxin-type" evidence="4">
    <location>
        <begin position="167"/>
        <end position="196"/>
    </location>
</feature>
<dbReference type="InterPro" id="IPR017896">
    <property type="entry name" value="4Fe4S_Fe-S-bd"/>
</dbReference>
<evidence type="ECO:0000313" key="6">
    <source>
        <dbReference type="Proteomes" id="UP000253208"/>
    </source>
</evidence>
<evidence type="ECO:0000256" key="1">
    <source>
        <dbReference type="ARBA" id="ARBA00022723"/>
    </source>
</evidence>
<sequence>MIEGKELKDKIREKAFDLGINLVRSCSVSKWEEIPIQEPEFWPQNIWPWVKNVIVLGIPLYSPMMSTTPSMVYQELYDTSNRVLDDMAYRLTNYIVNRLGYKAIFFPRDCYYNIDVLADNPNAAFSHVMAGYYAGMGTIGDSHNLITKEFGSRLRIVSILTDAPLSADPMLEKDFCIHCRKCLKNCPSHCFKESESGVYDMDKVACTKYHVKIRDEHHWPCGVCANICPVGEDRKMYRGTEVITEAGICHCQSFGS</sequence>
<proteinExistence type="predicted"/>
<keyword evidence="2" id="KW-0408">Iron</keyword>
<dbReference type="AlphaFoldDB" id="A0A367FZM0"/>
<organism evidence="5 6">
    <name type="scientific">Blautia obeum</name>
    <dbReference type="NCBI Taxonomy" id="40520"/>
    <lineage>
        <taxon>Bacteria</taxon>
        <taxon>Bacillati</taxon>
        <taxon>Bacillota</taxon>
        <taxon>Clostridia</taxon>
        <taxon>Lachnospirales</taxon>
        <taxon>Lachnospiraceae</taxon>
        <taxon>Blautia</taxon>
    </lineage>
</organism>
<dbReference type="PANTHER" id="PTHR42827:SF1">
    <property type="entry name" value="IRON-SULFUR CLUSTER-BINDING PROTEIN"/>
    <property type="match status" value="1"/>
</dbReference>
<comment type="caution">
    <text evidence="5">The sequence shown here is derived from an EMBL/GenBank/DDBJ whole genome shotgun (WGS) entry which is preliminary data.</text>
</comment>
<evidence type="ECO:0000313" key="5">
    <source>
        <dbReference type="EMBL" id="RCH43708.1"/>
    </source>
</evidence>
<dbReference type="Gene3D" id="3.30.70.20">
    <property type="match status" value="1"/>
</dbReference>
<gene>
    <name evidence="5" type="ORF">C4886_09875</name>
</gene>